<organism evidence="1 2">
    <name type="scientific">Bradyrhizobium canariense</name>
    <dbReference type="NCBI Taxonomy" id="255045"/>
    <lineage>
        <taxon>Bacteria</taxon>
        <taxon>Pseudomonadati</taxon>
        <taxon>Pseudomonadota</taxon>
        <taxon>Alphaproteobacteria</taxon>
        <taxon>Hyphomicrobiales</taxon>
        <taxon>Nitrobacteraceae</taxon>
        <taxon>Bradyrhizobium</taxon>
    </lineage>
</organism>
<gene>
    <name evidence="1" type="ORF">BSZ18_29175</name>
</gene>
<evidence type="ECO:0000313" key="1">
    <source>
        <dbReference type="EMBL" id="OSJ04128.1"/>
    </source>
</evidence>
<dbReference type="Proteomes" id="UP000193553">
    <property type="component" value="Unassembled WGS sequence"/>
</dbReference>
<protein>
    <submittedName>
        <fullName evidence="1">Uncharacterized protein</fullName>
    </submittedName>
</protein>
<dbReference type="EMBL" id="NAFI01000185">
    <property type="protein sequence ID" value="OSJ04128.1"/>
    <property type="molecule type" value="Genomic_DNA"/>
</dbReference>
<sequence length="59" mass="6760">MNSPCSARSAIEIRLTESFAPAVLAEARQRFQEQLGEGREVARKTEALQQEREKLKRED</sequence>
<evidence type="ECO:0000313" key="2">
    <source>
        <dbReference type="Proteomes" id="UP000193553"/>
    </source>
</evidence>
<reference evidence="1 2" key="1">
    <citation type="submission" date="2017-03" db="EMBL/GenBank/DDBJ databases">
        <title>Whole genome sequences of fourteen strains of Bradyrhizobium canariense and one strain of Bradyrhizobium japonicum isolated from Lupinus (Papilionoideae: Genisteae) species in Algeria.</title>
        <authorList>
            <person name="Crovadore J."/>
            <person name="Chekireb D."/>
            <person name="Brachmann A."/>
            <person name="Chablais R."/>
            <person name="Cochard B."/>
            <person name="Lefort F."/>
        </authorList>
    </citation>
    <scope>NUCLEOTIDE SEQUENCE [LARGE SCALE GENOMIC DNA]</scope>
    <source>
        <strain evidence="1 2">UBMA195</strain>
    </source>
</reference>
<proteinExistence type="predicted"/>
<dbReference type="AlphaFoldDB" id="A0A1X3GF25"/>
<accession>A0A1X3GF25</accession>
<name>A0A1X3GF25_9BRAD</name>
<comment type="caution">
    <text evidence="1">The sequence shown here is derived from an EMBL/GenBank/DDBJ whole genome shotgun (WGS) entry which is preliminary data.</text>
</comment>